<evidence type="ECO:0000313" key="3">
    <source>
        <dbReference type="Proteomes" id="UP001156882"/>
    </source>
</evidence>
<name>A0ABQ6CSR7_9HYPH</name>
<feature type="domain" description="DUF5615" evidence="1">
    <location>
        <begin position="1"/>
        <end position="64"/>
    </location>
</feature>
<proteinExistence type="predicted"/>
<gene>
    <name evidence="2" type="ORF">GCM10007874_63730</name>
</gene>
<comment type="caution">
    <text evidence="2">The sequence shown here is derived from an EMBL/GenBank/DDBJ whole genome shotgun (WGS) entry which is preliminary data.</text>
</comment>
<reference evidence="3" key="1">
    <citation type="journal article" date="2019" name="Int. J. Syst. Evol. Microbiol.">
        <title>The Global Catalogue of Microorganisms (GCM) 10K type strain sequencing project: providing services to taxonomists for standard genome sequencing and annotation.</title>
        <authorList>
            <consortium name="The Broad Institute Genomics Platform"/>
            <consortium name="The Broad Institute Genome Sequencing Center for Infectious Disease"/>
            <person name="Wu L."/>
            <person name="Ma J."/>
        </authorList>
    </citation>
    <scope>NUCLEOTIDE SEQUENCE [LARGE SCALE GENOMIC DNA]</scope>
    <source>
        <strain evidence="3">NBRC 101365</strain>
    </source>
</reference>
<dbReference type="RefSeq" id="WP_284316267.1">
    <property type="nucleotide sequence ID" value="NZ_BSPC01000069.1"/>
</dbReference>
<dbReference type="EMBL" id="BSPC01000069">
    <property type="protein sequence ID" value="GLS23353.1"/>
    <property type="molecule type" value="Genomic_DNA"/>
</dbReference>
<dbReference type="InterPro" id="IPR041049">
    <property type="entry name" value="DUF5615"/>
</dbReference>
<evidence type="ECO:0000259" key="1">
    <source>
        <dbReference type="Pfam" id="PF18480"/>
    </source>
</evidence>
<sequence>MKFLIDECLSPDLALLARECGFAESTHVTWLGLSGAKDHVIMRRAVGESFVFVTHNTADFRPLYGREEIHLGLVGFNTAARMMDLALQRSLFLLVLAEIGEAEPYNEALEISVAADRTVTVDRYRLPPA</sequence>
<dbReference type="Proteomes" id="UP001156882">
    <property type="component" value="Unassembled WGS sequence"/>
</dbReference>
<protein>
    <recommendedName>
        <fullName evidence="1">DUF5615 domain-containing protein</fullName>
    </recommendedName>
</protein>
<evidence type="ECO:0000313" key="2">
    <source>
        <dbReference type="EMBL" id="GLS23353.1"/>
    </source>
</evidence>
<accession>A0ABQ6CSR7</accession>
<keyword evidence="3" id="KW-1185">Reference proteome</keyword>
<dbReference type="Pfam" id="PF18480">
    <property type="entry name" value="DUF5615"/>
    <property type="match status" value="1"/>
</dbReference>
<organism evidence="2 3">
    <name type="scientific">Labrys miyagiensis</name>
    <dbReference type="NCBI Taxonomy" id="346912"/>
    <lineage>
        <taxon>Bacteria</taxon>
        <taxon>Pseudomonadati</taxon>
        <taxon>Pseudomonadota</taxon>
        <taxon>Alphaproteobacteria</taxon>
        <taxon>Hyphomicrobiales</taxon>
        <taxon>Xanthobacteraceae</taxon>
        <taxon>Labrys</taxon>
    </lineage>
</organism>